<reference evidence="1 2" key="1">
    <citation type="submission" date="2021-01" db="EMBL/GenBank/DDBJ databases">
        <title>Whole genome shotgun sequence of Verrucosispora qiuiae NBRC 106684.</title>
        <authorList>
            <person name="Komaki H."/>
            <person name="Tamura T."/>
        </authorList>
    </citation>
    <scope>NUCLEOTIDE SEQUENCE [LARGE SCALE GENOMIC DNA]</scope>
    <source>
        <strain evidence="1 2">NBRC 106684</strain>
    </source>
</reference>
<proteinExistence type="predicted"/>
<accession>A0ABQ4J8R2</accession>
<keyword evidence="2" id="KW-1185">Reference proteome</keyword>
<evidence type="ECO:0008006" key="3">
    <source>
        <dbReference type="Google" id="ProtNLM"/>
    </source>
</evidence>
<dbReference type="EMBL" id="BOPC01000022">
    <property type="protein sequence ID" value="GIJ26564.1"/>
    <property type="molecule type" value="Genomic_DNA"/>
</dbReference>
<organism evidence="1 2">
    <name type="scientific">Micromonospora qiuiae</name>
    <dbReference type="NCBI Taxonomy" id="502268"/>
    <lineage>
        <taxon>Bacteria</taxon>
        <taxon>Bacillati</taxon>
        <taxon>Actinomycetota</taxon>
        <taxon>Actinomycetes</taxon>
        <taxon>Micromonosporales</taxon>
        <taxon>Micromonosporaceae</taxon>
        <taxon>Micromonospora</taxon>
    </lineage>
</organism>
<dbReference type="Proteomes" id="UP000653076">
    <property type="component" value="Unassembled WGS sequence"/>
</dbReference>
<gene>
    <name evidence="1" type="ORF">Vqi01_17260</name>
</gene>
<evidence type="ECO:0000313" key="2">
    <source>
        <dbReference type="Proteomes" id="UP000653076"/>
    </source>
</evidence>
<sequence>MSTFTDMGDEVPGPLVGPGEIQQMLGVGRSRFRQLVWHPAFPKPFQTLMGGSVWLKSEVEAWIAEYRQPRPPADDDEQG</sequence>
<protein>
    <recommendedName>
        <fullName evidence="3">DNA-binding protein</fullName>
    </recommendedName>
</protein>
<name>A0ABQ4J8R2_9ACTN</name>
<comment type="caution">
    <text evidence="1">The sequence shown here is derived from an EMBL/GenBank/DDBJ whole genome shotgun (WGS) entry which is preliminary data.</text>
</comment>
<evidence type="ECO:0000313" key="1">
    <source>
        <dbReference type="EMBL" id="GIJ26564.1"/>
    </source>
</evidence>
<dbReference type="Gene3D" id="1.10.238.160">
    <property type="match status" value="1"/>
</dbReference>